<gene>
    <name evidence="3" type="ORF">Rain11_1403</name>
</gene>
<feature type="transmembrane region" description="Helical" evidence="1">
    <location>
        <begin position="56"/>
        <end position="77"/>
    </location>
</feature>
<protein>
    <recommendedName>
        <fullName evidence="2">DUF6787 domain-containing protein</fullName>
    </recommendedName>
</protein>
<keyword evidence="4" id="KW-1185">Reference proteome</keyword>
<evidence type="ECO:0000259" key="2">
    <source>
        <dbReference type="Pfam" id="PF20584"/>
    </source>
</evidence>
<dbReference type="OrthoDB" id="1151370at2"/>
<evidence type="ECO:0000256" key="1">
    <source>
        <dbReference type="SAM" id="Phobius"/>
    </source>
</evidence>
<organism evidence="3 4">
    <name type="scientific">Raineya orbicola</name>
    <dbReference type="NCBI Taxonomy" id="2016530"/>
    <lineage>
        <taxon>Bacteria</taxon>
        <taxon>Pseudomonadati</taxon>
        <taxon>Bacteroidota</taxon>
        <taxon>Cytophagia</taxon>
        <taxon>Cytophagales</taxon>
        <taxon>Raineyaceae</taxon>
        <taxon>Raineya</taxon>
    </lineage>
</organism>
<feature type="transmembrane region" description="Helical" evidence="1">
    <location>
        <begin position="83"/>
        <end position="99"/>
    </location>
</feature>
<keyword evidence="1" id="KW-1133">Transmembrane helix</keyword>
<evidence type="ECO:0000313" key="3">
    <source>
        <dbReference type="EMBL" id="PKQ69250.1"/>
    </source>
</evidence>
<evidence type="ECO:0000313" key="4">
    <source>
        <dbReference type="Proteomes" id="UP000233387"/>
    </source>
</evidence>
<feature type="transmembrane region" description="Helical" evidence="1">
    <location>
        <begin position="16"/>
        <end position="36"/>
    </location>
</feature>
<dbReference type="InterPro" id="IPR046714">
    <property type="entry name" value="DUF6787"/>
</dbReference>
<reference evidence="3 4" key="1">
    <citation type="submission" date="2017-06" db="EMBL/GenBank/DDBJ databases">
        <title>Raineya orbicola gen. nov., sp. nov. a slightly thermophilic bacterium of the phylum Bacteroidetes and the description of Raineyaceae fam. nov.</title>
        <authorList>
            <person name="Albuquerque L."/>
            <person name="Polonia A.R.M."/>
            <person name="Barroso C."/>
            <person name="Froufe H.J.C."/>
            <person name="Lage O."/>
            <person name="Lobo-Da-Cunha A."/>
            <person name="Egas C."/>
            <person name="Da Costa M.S."/>
        </authorList>
    </citation>
    <scope>NUCLEOTIDE SEQUENCE [LARGE SCALE GENOMIC DNA]</scope>
    <source>
        <strain evidence="3 4">SPSPC-11</strain>
    </source>
</reference>
<dbReference type="EMBL" id="NKXO01000020">
    <property type="protein sequence ID" value="PKQ69250.1"/>
    <property type="molecule type" value="Genomic_DNA"/>
</dbReference>
<name>A0A2N3IG17_9BACT</name>
<feature type="domain" description="DUF6787" evidence="2">
    <location>
        <begin position="22"/>
        <end position="97"/>
    </location>
</feature>
<dbReference type="RefSeq" id="WP_101358674.1">
    <property type="nucleotide sequence ID" value="NZ_NKXO01000020.1"/>
</dbReference>
<dbReference type="Pfam" id="PF20584">
    <property type="entry name" value="DUF6787"/>
    <property type="match status" value="1"/>
</dbReference>
<comment type="caution">
    <text evidence="3">The sequence shown here is derived from an EMBL/GenBank/DDBJ whole genome shotgun (WGS) entry which is preliminary data.</text>
</comment>
<dbReference type="AlphaFoldDB" id="A0A2N3IG17"/>
<keyword evidence="1" id="KW-0472">Membrane</keyword>
<proteinExistence type="predicted"/>
<accession>A0A2N3IG17</accession>
<keyword evidence="1" id="KW-0812">Transmembrane</keyword>
<sequence length="102" mass="12538">MNWIQKLQERWKVKSAWQVLAILLVFACTGFTILFLKKPIYYVLSINEQTPTWQKIITWVVLILPLYNVFLLIYGFIFGQFSFFWLFINRLFGRLFFFWRKK</sequence>
<dbReference type="Proteomes" id="UP000233387">
    <property type="component" value="Unassembled WGS sequence"/>
</dbReference>
<dbReference type="PROSITE" id="PS51257">
    <property type="entry name" value="PROKAR_LIPOPROTEIN"/>
    <property type="match status" value="1"/>
</dbReference>